<name>A0A1I4CES7_9RHOB</name>
<reference evidence="2" key="1">
    <citation type="submission" date="2016-10" db="EMBL/GenBank/DDBJ databases">
        <authorList>
            <person name="Varghese N."/>
            <person name="Submissions S."/>
        </authorList>
    </citation>
    <scope>NUCLEOTIDE SEQUENCE [LARGE SCALE GENOMIC DNA]</scope>
    <source>
        <strain evidence="2">DSM 28453</strain>
    </source>
</reference>
<proteinExistence type="predicted"/>
<dbReference type="EMBL" id="FOSZ01000002">
    <property type="protein sequence ID" value="SFK78511.1"/>
    <property type="molecule type" value="Genomic_DNA"/>
</dbReference>
<dbReference type="Pfam" id="PF02924">
    <property type="entry name" value="HDPD"/>
    <property type="match status" value="1"/>
</dbReference>
<gene>
    <name evidence="1" type="ORF">SAMN04488036_102173</name>
</gene>
<evidence type="ECO:0000313" key="2">
    <source>
        <dbReference type="Proteomes" id="UP000198851"/>
    </source>
</evidence>
<dbReference type="RefSeq" id="WP_093321781.1">
    <property type="nucleotide sequence ID" value="NZ_FOSZ01000002.1"/>
</dbReference>
<evidence type="ECO:0000313" key="1">
    <source>
        <dbReference type="EMBL" id="SFK78511.1"/>
    </source>
</evidence>
<dbReference type="OrthoDB" id="7358956at2"/>
<dbReference type="AlphaFoldDB" id="A0A1I4CES7"/>
<dbReference type="Proteomes" id="UP000198851">
    <property type="component" value="Unassembled WGS sequence"/>
</dbReference>
<accession>A0A1I4CES7</accession>
<dbReference type="InterPro" id="IPR004195">
    <property type="entry name" value="Head_decoration_D"/>
</dbReference>
<keyword evidence="2" id="KW-1185">Reference proteome</keyword>
<sequence length="125" mass="12755">MTTLTENTHPGGFLVWEAFRDFTRETITVATGTAFATLDPGTVLGKITASGKYAAHDPAAVDGTETAVAVLWGKADATGGDVPAVALVRGSAIVNRHDLVFVGTPSEGEIAAAHAALLAVGILVR</sequence>
<organism evidence="1 2">
    <name type="scientific">Shimia haliotis</name>
    <dbReference type="NCBI Taxonomy" id="1280847"/>
    <lineage>
        <taxon>Bacteria</taxon>
        <taxon>Pseudomonadati</taxon>
        <taxon>Pseudomonadota</taxon>
        <taxon>Alphaproteobacteria</taxon>
        <taxon>Rhodobacterales</taxon>
        <taxon>Roseobacteraceae</taxon>
    </lineage>
</organism>
<dbReference type="STRING" id="1280847.SAMN04488036_102173"/>
<protein>
    <submittedName>
        <fullName evidence="1">Bacteriophage lambda head decoration protein D</fullName>
    </submittedName>
</protein>